<dbReference type="AlphaFoldDB" id="A0A6V7PMC4"/>
<reference evidence="2" key="1">
    <citation type="submission" date="2020-07" db="EMBL/GenBank/DDBJ databases">
        <authorList>
            <person name="Lin J."/>
        </authorList>
    </citation>
    <scope>NUCLEOTIDE SEQUENCE</scope>
</reference>
<sequence length="106" mass="11821">MVEELQAIEDNHTWDLVPRPGNVSVIGSKWVYSIKVKPDGTLDRSVTRSEEASCRAGCIQFMYWRPYLVSSDFIDHPLFRVLIERSGGGEGTSSATVVGCEVVLFK</sequence>
<organism evidence="2">
    <name type="scientific">Ananas comosus var. bracteatus</name>
    <name type="common">red pineapple</name>
    <dbReference type="NCBI Taxonomy" id="296719"/>
    <lineage>
        <taxon>Eukaryota</taxon>
        <taxon>Viridiplantae</taxon>
        <taxon>Streptophyta</taxon>
        <taxon>Embryophyta</taxon>
        <taxon>Tracheophyta</taxon>
        <taxon>Spermatophyta</taxon>
        <taxon>Magnoliopsida</taxon>
        <taxon>Liliopsida</taxon>
        <taxon>Poales</taxon>
        <taxon>Bromeliaceae</taxon>
        <taxon>Bromelioideae</taxon>
        <taxon>Ananas</taxon>
    </lineage>
</organism>
<evidence type="ECO:0000256" key="1">
    <source>
        <dbReference type="ARBA" id="ARBA00006974"/>
    </source>
</evidence>
<gene>
    <name evidence="2" type="ORF">CB5_LOCUS15029</name>
</gene>
<comment type="similarity">
    <text evidence="1">Belongs to the ARG7 family.</text>
</comment>
<protein>
    <recommendedName>
        <fullName evidence="3">Reverse transcriptase Ty1/copia-type domain-containing protein</fullName>
    </recommendedName>
</protein>
<name>A0A6V7PMC4_ANACO</name>
<dbReference type="EMBL" id="LR862149">
    <property type="protein sequence ID" value="CAD1831818.1"/>
    <property type="molecule type" value="Genomic_DNA"/>
</dbReference>
<accession>A0A6V7PMC4</accession>
<dbReference type="GO" id="GO:0009733">
    <property type="term" value="P:response to auxin"/>
    <property type="evidence" value="ECO:0007669"/>
    <property type="project" value="InterPro"/>
</dbReference>
<dbReference type="InterPro" id="IPR003676">
    <property type="entry name" value="SAUR_fam"/>
</dbReference>
<evidence type="ECO:0000313" key="2">
    <source>
        <dbReference type="EMBL" id="CAD1831818.1"/>
    </source>
</evidence>
<dbReference type="Pfam" id="PF02519">
    <property type="entry name" value="Auxin_inducible"/>
    <property type="match status" value="1"/>
</dbReference>
<proteinExistence type="inferred from homology"/>
<evidence type="ECO:0008006" key="3">
    <source>
        <dbReference type="Google" id="ProtNLM"/>
    </source>
</evidence>